<feature type="repeat" description="WD" evidence="3">
    <location>
        <begin position="874"/>
        <end position="905"/>
    </location>
</feature>
<dbReference type="Gene3D" id="2.130.10.10">
    <property type="entry name" value="YVTN repeat-like/Quinoprotein amine dehydrogenase"/>
    <property type="match status" value="7"/>
</dbReference>
<organism evidence="6 7">
    <name type="scientific">Limnoglobus roseus</name>
    <dbReference type="NCBI Taxonomy" id="2598579"/>
    <lineage>
        <taxon>Bacteria</taxon>
        <taxon>Pseudomonadati</taxon>
        <taxon>Planctomycetota</taxon>
        <taxon>Planctomycetia</taxon>
        <taxon>Gemmatales</taxon>
        <taxon>Gemmataceae</taxon>
        <taxon>Limnoglobus</taxon>
    </lineage>
</organism>
<dbReference type="Proteomes" id="UP000324974">
    <property type="component" value="Chromosome"/>
</dbReference>
<gene>
    <name evidence="6" type="ORF">PX52LOC_02849</name>
</gene>
<feature type="repeat" description="WD" evidence="3">
    <location>
        <begin position="598"/>
        <end position="639"/>
    </location>
</feature>
<dbReference type="InterPro" id="IPR020472">
    <property type="entry name" value="WD40_PAC1"/>
</dbReference>
<dbReference type="InterPro" id="IPR024977">
    <property type="entry name" value="Apc4-like_WD40_dom"/>
</dbReference>
<feature type="chain" id="PRO_5023120987" evidence="4">
    <location>
        <begin position="21"/>
        <end position="1023"/>
    </location>
</feature>
<feature type="domain" description="Anaphase-promoting complex subunit 4-like WD40" evidence="5">
    <location>
        <begin position="191"/>
        <end position="258"/>
    </location>
</feature>
<dbReference type="InterPro" id="IPR011047">
    <property type="entry name" value="Quinoprotein_ADH-like_sf"/>
</dbReference>
<dbReference type="InterPro" id="IPR015943">
    <property type="entry name" value="WD40/YVTN_repeat-like_dom_sf"/>
</dbReference>
<dbReference type="AlphaFoldDB" id="A0A5C1ACI5"/>
<dbReference type="SUPFAM" id="SSF50998">
    <property type="entry name" value="Quinoprotein alcohol dehydrogenase-like"/>
    <property type="match status" value="1"/>
</dbReference>
<accession>A0A5C1ACI5</accession>
<keyword evidence="1 3" id="KW-0853">WD repeat</keyword>
<reference evidence="7" key="1">
    <citation type="submission" date="2019-08" db="EMBL/GenBank/DDBJ databases">
        <title>Limnoglobus roseus gen. nov., sp. nov., a novel freshwater planctomycete with a giant genome from the family Gemmataceae.</title>
        <authorList>
            <person name="Kulichevskaya I.S."/>
            <person name="Naumoff D.G."/>
            <person name="Miroshnikov K."/>
            <person name="Ivanova A."/>
            <person name="Philippov D.A."/>
            <person name="Hakobyan A."/>
            <person name="Rijpstra I.C."/>
            <person name="Sinninghe Damste J.S."/>
            <person name="Liesack W."/>
            <person name="Dedysh S.N."/>
        </authorList>
    </citation>
    <scope>NUCLEOTIDE SEQUENCE [LARGE SCALE GENOMIC DNA]</scope>
    <source>
        <strain evidence="7">PX52</strain>
    </source>
</reference>
<dbReference type="PANTHER" id="PTHR19848">
    <property type="entry name" value="WD40 REPEAT PROTEIN"/>
    <property type="match status" value="1"/>
</dbReference>
<feature type="repeat" description="WD" evidence="3">
    <location>
        <begin position="738"/>
        <end position="779"/>
    </location>
</feature>
<feature type="repeat" description="WD" evidence="3">
    <location>
        <begin position="106"/>
        <end position="147"/>
    </location>
</feature>
<keyword evidence="2" id="KW-0677">Repeat</keyword>
<dbReference type="RefSeq" id="WP_149110680.1">
    <property type="nucleotide sequence ID" value="NZ_CP042425.1"/>
</dbReference>
<feature type="repeat" description="WD" evidence="3">
    <location>
        <begin position="347"/>
        <end position="388"/>
    </location>
</feature>
<dbReference type="KEGG" id="lrs:PX52LOC_02849"/>
<dbReference type="PRINTS" id="PR00320">
    <property type="entry name" value="GPROTEINBRPT"/>
</dbReference>
<dbReference type="SUPFAM" id="SSF50978">
    <property type="entry name" value="WD40 repeat-like"/>
    <property type="match status" value="2"/>
</dbReference>
<feature type="repeat" description="WD" evidence="3">
    <location>
        <begin position="431"/>
        <end position="472"/>
    </location>
</feature>
<evidence type="ECO:0000256" key="1">
    <source>
        <dbReference type="ARBA" id="ARBA00022574"/>
    </source>
</evidence>
<keyword evidence="7" id="KW-1185">Reference proteome</keyword>
<evidence type="ECO:0000256" key="4">
    <source>
        <dbReference type="SAM" id="SignalP"/>
    </source>
</evidence>
<dbReference type="InterPro" id="IPR019775">
    <property type="entry name" value="WD40_repeat_CS"/>
</dbReference>
<keyword evidence="4" id="KW-0732">Signal</keyword>
<feature type="repeat" description="WD" evidence="3">
    <location>
        <begin position="212"/>
        <end position="246"/>
    </location>
</feature>
<protein>
    <submittedName>
        <fullName evidence="6">WD40 repeat domain-containing protein</fullName>
    </submittedName>
</protein>
<dbReference type="InterPro" id="IPR036322">
    <property type="entry name" value="WD40_repeat_dom_sf"/>
</dbReference>
<dbReference type="SMART" id="SM00320">
    <property type="entry name" value="WD40"/>
    <property type="match status" value="19"/>
</dbReference>
<dbReference type="InterPro" id="IPR001680">
    <property type="entry name" value="WD40_rpt"/>
</dbReference>
<evidence type="ECO:0000313" key="6">
    <source>
        <dbReference type="EMBL" id="QEL15913.1"/>
    </source>
</evidence>
<dbReference type="PROSITE" id="PS00678">
    <property type="entry name" value="WD_REPEATS_1"/>
    <property type="match status" value="6"/>
</dbReference>
<evidence type="ECO:0000259" key="5">
    <source>
        <dbReference type="Pfam" id="PF12894"/>
    </source>
</evidence>
<feature type="repeat" description="WD" evidence="3">
    <location>
        <begin position="780"/>
        <end position="819"/>
    </location>
</feature>
<dbReference type="PROSITE" id="PS50082">
    <property type="entry name" value="WD_REPEATS_2"/>
    <property type="match status" value="13"/>
</dbReference>
<feature type="repeat" description="WD" evidence="3">
    <location>
        <begin position="655"/>
        <end position="696"/>
    </location>
</feature>
<feature type="repeat" description="WD" evidence="3">
    <location>
        <begin position="389"/>
        <end position="430"/>
    </location>
</feature>
<evidence type="ECO:0000256" key="2">
    <source>
        <dbReference type="ARBA" id="ARBA00022737"/>
    </source>
</evidence>
<feature type="signal peptide" evidence="4">
    <location>
        <begin position="1"/>
        <end position="20"/>
    </location>
</feature>
<dbReference type="CDD" id="cd00200">
    <property type="entry name" value="WD40"/>
    <property type="match status" value="2"/>
</dbReference>
<feature type="repeat" description="WD" evidence="3">
    <location>
        <begin position="697"/>
        <end position="738"/>
    </location>
</feature>
<dbReference type="PROSITE" id="PS50294">
    <property type="entry name" value="WD_REPEATS_REGION"/>
    <property type="match status" value="7"/>
</dbReference>
<evidence type="ECO:0000313" key="7">
    <source>
        <dbReference type="Proteomes" id="UP000324974"/>
    </source>
</evidence>
<dbReference type="Pfam" id="PF12894">
    <property type="entry name" value="ANAPC4_WD40"/>
    <property type="match status" value="1"/>
</dbReference>
<dbReference type="PANTHER" id="PTHR19848:SF8">
    <property type="entry name" value="F-BOX AND WD REPEAT DOMAIN CONTAINING 7"/>
    <property type="match status" value="1"/>
</dbReference>
<sequence length="1023" mass="106283">MSRFPAAVVVLLASVGFAVAQTDGPTAEAVKALAAKFQDERAEGLKLGEPADRMATADQFFAKGGAALKEENFVAAARLVREARWALPARPLGLPENVERVIGYVRLRHADRVNAMAYTPDGGKLVTVSRDGTARVWDLGNGREVLAYRGHVAPPGDEKGGVEDKLVFRVPAVAVSADGEWAASSGSGEVQVWSLKTGKLKKKLTSPNQLLIRGLAFFPDGKTIVSAGDDKFVRIYDIEAGKETVTFHQQTNRIEAMALSPNAKLIATVDSNGILGVYKADASEKKPIMSVQASDLNGALLGVVFTADGSKLFTGGAGGPSPTPRLTTGPGPDGATVPGMTSTVMRFPGHTERVTAVAATRDGKLFATTSEDRSVRIWDAANGKSIRHFQGLLSGGSAIAIRPDGKQLAVGTEEGTIRLWDLSATDENRASADAADSLWAAAFTPDGSKFATGGADRTVRIYDTATGKLEHKLTGHTAAVTAVAFLPGDRLASAGGDKVIKLWDAKAGKFLRDLTGHASAVLTLAADNGVLVSGGIDKTVKGWNLDTGKPTWSWTGRSAVAAVAVRKGGKQVAVGTADGWLTILDLAGGEPKPVGSGQQAHAAGVASAVYAADGAKLATVGGDGKLSFWAVADNGTPSSLTKDEPKKSGSATATITPNLPALSAVAFSPDGRMAASAGADMVLHVWDTATGGEIRTLRGPTDWVTAVAFAPDGEHLLCVGVDRVARLFELSKAEATARVGHAMAARAVAVRKDGKLIASGSDDKTVKLWELATGKEVATLTGATDVVFAVGFAGDSVAAGGSDSRLRTWDAATGKAEKNAAMGRIYVLQPAADGKKLGIWARTTNDKDMYEIVPLDDARALPAISEIGRASACVAFSADLSWVASGDEQGHVRIWDTATRMQVDSDWPVHAKPIADLGFTPDKKTLVAVDQTGLAKIADTAKREVLHTAKTGVTAVAGVMISPTGDKFAVIGGEGQVKTFDLTGEELRAWQMPTSVNGVAFTPDGKKLIAANADGTLAVLVMP</sequence>
<dbReference type="OrthoDB" id="234493at2"/>
<dbReference type="Pfam" id="PF00400">
    <property type="entry name" value="WD40"/>
    <property type="match status" value="11"/>
</dbReference>
<proteinExistence type="predicted"/>
<feature type="repeat" description="WD" evidence="3">
    <location>
        <begin position="473"/>
        <end position="513"/>
    </location>
</feature>
<dbReference type="EMBL" id="CP042425">
    <property type="protein sequence ID" value="QEL15913.1"/>
    <property type="molecule type" value="Genomic_DNA"/>
</dbReference>
<feature type="repeat" description="WD" evidence="3">
    <location>
        <begin position="514"/>
        <end position="553"/>
    </location>
</feature>
<evidence type="ECO:0000256" key="3">
    <source>
        <dbReference type="PROSITE-ProRule" id="PRU00221"/>
    </source>
</evidence>
<name>A0A5C1ACI5_9BACT</name>